<proteinExistence type="predicted"/>
<dbReference type="Pfam" id="PF08240">
    <property type="entry name" value="ADH_N"/>
    <property type="match status" value="1"/>
</dbReference>
<evidence type="ECO:0000259" key="3">
    <source>
        <dbReference type="SMART" id="SM00829"/>
    </source>
</evidence>
<dbReference type="SMART" id="SM00829">
    <property type="entry name" value="PKS_ER"/>
    <property type="match status" value="1"/>
</dbReference>
<dbReference type="InterPro" id="IPR020843">
    <property type="entry name" value="ER"/>
</dbReference>
<feature type="domain" description="Enoyl reductase (ER)" evidence="3">
    <location>
        <begin position="14"/>
        <end position="306"/>
    </location>
</feature>
<dbReference type="SUPFAM" id="SSF50129">
    <property type="entry name" value="GroES-like"/>
    <property type="match status" value="1"/>
</dbReference>
<organism evidence="4 5">
    <name type="scientific">Mycobacterium gastri</name>
    <dbReference type="NCBI Taxonomy" id="1777"/>
    <lineage>
        <taxon>Bacteria</taxon>
        <taxon>Bacillati</taxon>
        <taxon>Actinomycetota</taxon>
        <taxon>Actinomycetes</taxon>
        <taxon>Mycobacteriales</taxon>
        <taxon>Mycobacteriaceae</taxon>
        <taxon>Mycobacterium</taxon>
    </lineage>
</organism>
<dbReference type="InterPro" id="IPR013154">
    <property type="entry name" value="ADH-like_N"/>
</dbReference>
<dbReference type="STRING" id="1777.AWC07_09030"/>
<dbReference type="PANTHER" id="PTHR43401:SF5">
    <property type="entry name" value="ALCOHOL DEHYDROGENASE-RELATED"/>
    <property type="match status" value="1"/>
</dbReference>
<evidence type="ECO:0000313" key="4">
    <source>
        <dbReference type="EMBL" id="ORV68171.1"/>
    </source>
</evidence>
<evidence type="ECO:0000256" key="2">
    <source>
        <dbReference type="ARBA" id="ARBA00023002"/>
    </source>
</evidence>
<comment type="cofactor">
    <cofactor evidence="1">
        <name>Zn(2+)</name>
        <dbReference type="ChEBI" id="CHEBI:29105"/>
    </cofactor>
</comment>
<evidence type="ECO:0000256" key="1">
    <source>
        <dbReference type="ARBA" id="ARBA00001947"/>
    </source>
</evidence>
<dbReference type="SUPFAM" id="SSF51735">
    <property type="entry name" value="NAD(P)-binding Rossmann-fold domains"/>
    <property type="match status" value="1"/>
</dbReference>
<dbReference type="RefSeq" id="WP_084293432.1">
    <property type="nucleotide sequence ID" value="NZ_LQOX01000109.1"/>
</dbReference>
<dbReference type="AlphaFoldDB" id="A0A1X1VGN5"/>
<dbReference type="GO" id="GO:0046872">
    <property type="term" value="F:metal ion binding"/>
    <property type="evidence" value="ECO:0007669"/>
    <property type="project" value="UniProtKB-KW"/>
</dbReference>
<protein>
    <recommendedName>
        <fullName evidence="3">Enoyl reductase (ER) domain-containing protein</fullName>
    </recommendedName>
</protein>
<keyword evidence="2" id="KW-0560">Oxidoreductase</keyword>
<dbReference type="Proteomes" id="UP000193738">
    <property type="component" value="Unassembled WGS sequence"/>
</dbReference>
<dbReference type="InterPro" id="IPR036291">
    <property type="entry name" value="NAD(P)-bd_dom_sf"/>
</dbReference>
<dbReference type="EMBL" id="LQOX01000109">
    <property type="protein sequence ID" value="ORV68171.1"/>
    <property type="molecule type" value="Genomic_DNA"/>
</dbReference>
<comment type="caution">
    <text evidence="4">The sequence shown here is derived from an EMBL/GenBank/DDBJ whole genome shotgun (WGS) entry which is preliminary data.</text>
</comment>
<dbReference type="PANTHER" id="PTHR43401">
    <property type="entry name" value="L-THREONINE 3-DEHYDROGENASE"/>
    <property type="match status" value="1"/>
</dbReference>
<accession>A0A1X1VGN5</accession>
<reference evidence="4 5" key="1">
    <citation type="submission" date="2016-01" db="EMBL/GenBank/DDBJ databases">
        <title>The new phylogeny of the genus Mycobacterium.</title>
        <authorList>
            <person name="Tarcisio F."/>
            <person name="Conor M."/>
            <person name="Antonella G."/>
            <person name="Elisabetta G."/>
            <person name="Giulia F.S."/>
            <person name="Sara T."/>
            <person name="Anna F."/>
            <person name="Clotilde B."/>
            <person name="Roberto B."/>
            <person name="Veronica D.S."/>
            <person name="Fabio R."/>
            <person name="Monica P."/>
            <person name="Olivier J."/>
            <person name="Enrico T."/>
            <person name="Nicola S."/>
        </authorList>
    </citation>
    <scope>NUCLEOTIDE SEQUENCE [LARGE SCALE GENOMIC DNA]</scope>
    <source>
        <strain evidence="4 5">DSM 43505</strain>
    </source>
</reference>
<sequence>MREVTEMRAVVKQGRTVQMCRVPVPAPEPGEVLIRIEVAGVCRTDVFVAQGRLSCADPVILGHEFAGVVAAGGDNDGFATGDRVVVMPAIPCGACRRCVTGMPECCPHYQFLGVTRHGAFAEYIAVPAAVVHHLPQALSFTEGAYAEPVCASLAVLKAGIQPGERGLIYGDSRIAELTKRVLVAAGFSTAETCRMDASAPLETDAYDFVIETEPVAAAFDEIIRVLRPGGRIVLKSRPPAPVAVDLAAAVRKEVVFEAVSYGSFTESLEFLRRHDLDDLFDDARPLEDFAEVFATDDVGENLKSFLTPFPGDANWVTSRHIDKDEALLDTADELSSLSTPKFAEG</sequence>
<keyword evidence="5" id="KW-1185">Reference proteome</keyword>
<name>A0A1X1VGN5_MYCGS</name>
<dbReference type="InterPro" id="IPR011032">
    <property type="entry name" value="GroES-like_sf"/>
</dbReference>
<dbReference type="Gene3D" id="3.90.180.10">
    <property type="entry name" value="Medium-chain alcohol dehydrogenases, catalytic domain"/>
    <property type="match status" value="2"/>
</dbReference>
<dbReference type="Gene3D" id="3.40.50.720">
    <property type="entry name" value="NAD(P)-binding Rossmann-like Domain"/>
    <property type="match status" value="2"/>
</dbReference>
<dbReference type="InterPro" id="IPR050129">
    <property type="entry name" value="Zn_alcohol_dh"/>
</dbReference>
<gene>
    <name evidence="4" type="ORF">AWC07_09030</name>
</gene>
<dbReference type="GO" id="GO:0016491">
    <property type="term" value="F:oxidoreductase activity"/>
    <property type="evidence" value="ECO:0007669"/>
    <property type="project" value="UniProtKB-KW"/>
</dbReference>
<evidence type="ECO:0000313" key="5">
    <source>
        <dbReference type="Proteomes" id="UP000193738"/>
    </source>
</evidence>